<dbReference type="AlphaFoldDB" id="A0A553NZN4"/>
<dbReference type="Proteomes" id="UP000318571">
    <property type="component" value="Chromosome 9"/>
</dbReference>
<proteinExistence type="predicted"/>
<organism evidence="1 2">
    <name type="scientific">Tigriopus californicus</name>
    <name type="common">Marine copepod</name>
    <dbReference type="NCBI Taxonomy" id="6832"/>
    <lineage>
        <taxon>Eukaryota</taxon>
        <taxon>Metazoa</taxon>
        <taxon>Ecdysozoa</taxon>
        <taxon>Arthropoda</taxon>
        <taxon>Crustacea</taxon>
        <taxon>Multicrustacea</taxon>
        <taxon>Hexanauplia</taxon>
        <taxon>Copepoda</taxon>
        <taxon>Harpacticoida</taxon>
        <taxon>Harpacticidae</taxon>
        <taxon>Tigriopus</taxon>
    </lineage>
</organism>
<sequence length="241" mass="26657">MPPTSHGQCFAFGVAGGFASAAAIAIKIKKIKKKLTPPPTPPPIPIAPQPVAQPLQLVNAVDVFPELGQAPRGVPQPGQFGGGALPFARDNASAESLGLVPDGFVPVAIFPPFQNARTRADAVGVIFSEMDDQSITVAGFDPADQVDFLNRRQPRFKRGIVQSLRHSVMSGLDRIRHRARRFWGIRHPRRDGYYQQPATLINQSNVRLNFIEVERHYIIRTMEKRVDLDVIYNVFCEEGQK</sequence>
<dbReference type="EMBL" id="VCGU01000009">
    <property type="protein sequence ID" value="TRY70885.1"/>
    <property type="molecule type" value="Genomic_DNA"/>
</dbReference>
<name>A0A553NZN4_TIGCA</name>
<accession>A0A553NZN4</accession>
<keyword evidence="2" id="KW-1185">Reference proteome</keyword>
<reference evidence="1 2" key="1">
    <citation type="journal article" date="2018" name="Nat. Ecol. Evol.">
        <title>Genomic signatures of mitonuclear coevolution across populations of Tigriopus californicus.</title>
        <authorList>
            <person name="Barreto F.S."/>
            <person name="Watson E.T."/>
            <person name="Lima T.G."/>
            <person name="Willett C.S."/>
            <person name="Edmands S."/>
            <person name="Li W."/>
            <person name="Burton R.S."/>
        </authorList>
    </citation>
    <scope>NUCLEOTIDE SEQUENCE [LARGE SCALE GENOMIC DNA]</scope>
    <source>
        <strain evidence="1 2">San Diego</strain>
    </source>
</reference>
<evidence type="ECO:0000313" key="1">
    <source>
        <dbReference type="EMBL" id="TRY70885.1"/>
    </source>
</evidence>
<gene>
    <name evidence="1" type="ORF">TCAL_17247</name>
</gene>
<evidence type="ECO:0000313" key="2">
    <source>
        <dbReference type="Proteomes" id="UP000318571"/>
    </source>
</evidence>
<protein>
    <submittedName>
        <fullName evidence="1">Uncharacterized protein</fullName>
    </submittedName>
</protein>
<comment type="caution">
    <text evidence="1">The sequence shown here is derived from an EMBL/GenBank/DDBJ whole genome shotgun (WGS) entry which is preliminary data.</text>
</comment>